<dbReference type="WormBase" id="Y106G6A.4">
    <property type="protein sequence ID" value="CE41278"/>
    <property type="gene ID" value="WBGene00013696"/>
</dbReference>
<organism evidence="1 2">
    <name type="scientific">Caenorhabditis elegans</name>
    <dbReference type="NCBI Taxonomy" id="6239"/>
    <lineage>
        <taxon>Eukaryota</taxon>
        <taxon>Metazoa</taxon>
        <taxon>Ecdysozoa</taxon>
        <taxon>Nematoda</taxon>
        <taxon>Chromadorea</taxon>
        <taxon>Rhabditida</taxon>
        <taxon>Rhabditina</taxon>
        <taxon>Rhabditomorpha</taxon>
        <taxon>Rhabditoidea</taxon>
        <taxon>Rhabditidae</taxon>
        <taxon>Peloderinae</taxon>
        <taxon>Caenorhabditis</taxon>
    </lineage>
</organism>
<accession>G5EF57</accession>
<dbReference type="SMR" id="G5EF57"/>
<gene>
    <name evidence="1" type="ORF">CELE_Y106G6A.4</name>
    <name evidence="1 3" type="ORF">Y106G6A.4</name>
</gene>
<keyword evidence="4" id="KW-1267">Proteomics identification</keyword>
<dbReference type="OrthoDB" id="5780155at2759"/>
<proteinExistence type="evidence at protein level"/>
<dbReference type="STRING" id="6239.Y106G6A.4.1"/>
<dbReference type="HOGENOM" id="CLU_1373311_0_0_1"/>
<dbReference type="RefSeq" id="NP_492625.3">
    <property type="nucleotide sequence ID" value="NM_060224.5"/>
</dbReference>
<dbReference type="FunCoup" id="G5EF57">
    <property type="interactions" value="1524"/>
</dbReference>
<reference evidence="1 2" key="1">
    <citation type="journal article" date="1998" name="Science">
        <title>Genome sequence of the nematode C. elegans: a platform for investigating biology.</title>
        <authorList>
            <consortium name="The C. elegans sequencing consortium"/>
            <person name="Sulson J.E."/>
            <person name="Waterston R."/>
        </authorList>
    </citation>
    <scope>NUCLEOTIDE SEQUENCE [LARGE SCALE GENOMIC DNA]</scope>
    <source>
        <strain evidence="1 2">Bristol N2</strain>
    </source>
</reference>
<dbReference type="Bgee" id="WBGene00013696">
    <property type="expression patterns" value="Expressed in adult organism and 1 other cell type or tissue"/>
</dbReference>
<protein>
    <submittedName>
        <fullName evidence="1">BAR domain-containing protein</fullName>
    </submittedName>
</protein>
<evidence type="ECO:0000313" key="3">
    <source>
        <dbReference type="WormBase" id="Y106G6A.4"/>
    </source>
</evidence>
<dbReference type="OMA" id="AQKDYAN"/>
<dbReference type="Gene3D" id="1.20.1270.60">
    <property type="entry name" value="Arfaptin homology (AH) domain/BAR domain"/>
    <property type="match status" value="1"/>
</dbReference>
<dbReference type="PIR" id="T26408">
    <property type="entry name" value="T26408"/>
</dbReference>
<sequence length="200" mass="21900">MGKSKSGEGNKWLKDRGEFEEEILTMADDAGILYENSLDLLKSMKNFAGNVGEGEKKHPYGKAANAARAYGSGMKNSAASFNHSGEQFDKLFEACNTFKDQINGNVLAKLISFKDVECKDVDTQMTQLKKAQKDYANKKSKIVPDQVQVDAAEATLKKLLEEAKATLEKFNKTGCELLTQISADMKTGFDAYCDAAASIN</sequence>
<dbReference type="InterPro" id="IPR027267">
    <property type="entry name" value="AH/BAR_dom_sf"/>
</dbReference>
<dbReference type="CTD" id="172848"/>
<dbReference type="AGR" id="WB:WBGene00013696"/>
<evidence type="ECO:0000313" key="1">
    <source>
        <dbReference type="EMBL" id="CAA21597.3"/>
    </source>
</evidence>
<name>G5EF57_CAEEL</name>
<dbReference type="AlphaFoldDB" id="G5EF57"/>
<evidence type="ECO:0000313" key="2">
    <source>
        <dbReference type="Proteomes" id="UP000001940"/>
    </source>
</evidence>
<dbReference type="eggNOG" id="ENOG502TGNB">
    <property type="taxonomic scope" value="Eukaryota"/>
</dbReference>
<dbReference type="EMBL" id="BX284601">
    <property type="protein sequence ID" value="CAA21597.3"/>
    <property type="molecule type" value="Genomic_DNA"/>
</dbReference>
<dbReference type="KEGG" id="cel:CELE_Y106G6A.4"/>
<evidence type="ECO:0007829" key="4">
    <source>
        <dbReference type="PeptideAtlas" id="G5EF57"/>
    </source>
</evidence>
<dbReference type="PeptideAtlas" id="G5EF57"/>
<keyword evidence="2" id="KW-1185">Reference proteome</keyword>
<dbReference type="PaxDb" id="6239-Y106G6A.4"/>
<dbReference type="SUPFAM" id="SSF103657">
    <property type="entry name" value="BAR/IMD domain-like"/>
    <property type="match status" value="1"/>
</dbReference>
<dbReference type="Proteomes" id="UP000001940">
    <property type="component" value="Chromosome I"/>
</dbReference>
<dbReference type="InParanoid" id="G5EF57"/>
<dbReference type="GeneID" id="172848"/>